<dbReference type="Proteomes" id="UP000077266">
    <property type="component" value="Unassembled WGS sequence"/>
</dbReference>
<sequence>MPATIEYYRGYEVHGKCRLFPLREYKGYKPPEIPRLPVEEPNTDFKRKYPADTELGEELADNARVWKVYRDEAMQHDDGLLDGWNNTIDILLTFAGLFSAAVTAFVVESYQFLQPGTLDLGAALYALAVNDTAMLHALATSSSQPSSPARWINGLWFTSLFFSLVAAFLCILVKQWLDEYKARTRASSQNPKHWSRRRAFYFRAIDSWGVPVIISLLPLLLHAALFLFFAGMVVLLWSLNRAVAGWLSGLALLALLLYIVSLLIPVWNAACPFATPLARLLRRLWTLFWAWALRHAGFLSELTAAAVFRLQHIWINQSPIGAVFPHPRSIRLWLASKAFHDTHEKSFFDQVIHFDSLRSDNDRDLTTLDIALRDELDCDALCWLILSVSDNDAGAVGFQALGAAEPYSPLAERLIARGVARASQQRLLSNSNWSIPAQASRVVRTIILLRELAPTPSHSRIFDSMDNAWDYLLPGAEI</sequence>
<name>A0A165F1N0_EXIGL</name>
<dbReference type="AlphaFoldDB" id="A0A165F1N0"/>
<evidence type="ECO:0000313" key="4">
    <source>
        <dbReference type="Proteomes" id="UP000077266"/>
    </source>
</evidence>
<gene>
    <name evidence="3" type="ORF">EXIGLDRAFT_772977</name>
</gene>
<accession>A0A165F1N0</accession>
<dbReference type="Pfam" id="PF20153">
    <property type="entry name" value="DUF6535"/>
    <property type="match status" value="1"/>
</dbReference>
<feature type="domain" description="DUF6535" evidence="2">
    <location>
        <begin position="66"/>
        <end position="238"/>
    </location>
</feature>
<evidence type="ECO:0000313" key="3">
    <source>
        <dbReference type="EMBL" id="KZV88181.1"/>
    </source>
</evidence>
<keyword evidence="4" id="KW-1185">Reference proteome</keyword>
<feature type="transmembrane region" description="Helical" evidence="1">
    <location>
        <begin position="90"/>
        <end position="110"/>
    </location>
</feature>
<keyword evidence="1" id="KW-1133">Transmembrane helix</keyword>
<feature type="transmembrane region" description="Helical" evidence="1">
    <location>
        <begin position="151"/>
        <end position="177"/>
    </location>
</feature>
<reference evidence="3 4" key="1">
    <citation type="journal article" date="2016" name="Mol. Biol. Evol.">
        <title>Comparative Genomics of Early-Diverging Mushroom-Forming Fungi Provides Insights into the Origins of Lignocellulose Decay Capabilities.</title>
        <authorList>
            <person name="Nagy L.G."/>
            <person name="Riley R."/>
            <person name="Tritt A."/>
            <person name="Adam C."/>
            <person name="Daum C."/>
            <person name="Floudas D."/>
            <person name="Sun H."/>
            <person name="Yadav J.S."/>
            <person name="Pangilinan J."/>
            <person name="Larsson K.H."/>
            <person name="Matsuura K."/>
            <person name="Barry K."/>
            <person name="Labutti K."/>
            <person name="Kuo R."/>
            <person name="Ohm R.A."/>
            <person name="Bhattacharya S.S."/>
            <person name="Shirouzu T."/>
            <person name="Yoshinaga Y."/>
            <person name="Martin F.M."/>
            <person name="Grigoriev I.V."/>
            <person name="Hibbett D.S."/>
        </authorList>
    </citation>
    <scope>NUCLEOTIDE SEQUENCE [LARGE SCALE GENOMIC DNA]</scope>
    <source>
        <strain evidence="3 4">HHB12029</strain>
    </source>
</reference>
<keyword evidence="1" id="KW-0812">Transmembrane</keyword>
<keyword evidence="1" id="KW-0472">Membrane</keyword>
<evidence type="ECO:0000256" key="1">
    <source>
        <dbReference type="SAM" id="Phobius"/>
    </source>
</evidence>
<proteinExistence type="predicted"/>
<evidence type="ECO:0000259" key="2">
    <source>
        <dbReference type="Pfam" id="PF20153"/>
    </source>
</evidence>
<feature type="transmembrane region" description="Helical" evidence="1">
    <location>
        <begin position="246"/>
        <end position="267"/>
    </location>
</feature>
<protein>
    <recommendedName>
        <fullName evidence="2">DUF6535 domain-containing protein</fullName>
    </recommendedName>
</protein>
<organism evidence="3 4">
    <name type="scientific">Exidia glandulosa HHB12029</name>
    <dbReference type="NCBI Taxonomy" id="1314781"/>
    <lineage>
        <taxon>Eukaryota</taxon>
        <taxon>Fungi</taxon>
        <taxon>Dikarya</taxon>
        <taxon>Basidiomycota</taxon>
        <taxon>Agaricomycotina</taxon>
        <taxon>Agaricomycetes</taxon>
        <taxon>Auriculariales</taxon>
        <taxon>Exidiaceae</taxon>
        <taxon>Exidia</taxon>
    </lineage>
</organism>
<dbReference type="InterPro" id="IPR045338">
    <property type="entry name" value="DUF6535"/>
</dbReference>
<dbReference type="InParanoid" id="A0A165F1N0"/>
<dbReference type="EMBL" id="KV426106">
    <property type="protein sequence ID" value="KZV88181.1"/>
    <property type="molecule type" value="Genomic_DNA"/>
</dbReference>